<feature type="chain" id="PRO_5015467487" evidence="2">
    <location>
        <begin position="22"/>
        <end position="98"/>
    </location>
</feature>
<feature type="region of interest" description="Disordered" evidence="1">
    <location>
        <begin position="21"/>
        <end position="98"/>
    </location>
</feature>
<evidence type="ECO:0000256" key="2">
    <source>
        <dbReference type="SAM" id="SignalP"/>
    </source>
</evidence>
<accession>A0A2S4MD78</accession>
<evidence type="ECO:0000256" key="1">
    <source>
        <dbReference type="SAM" id="MobiDB-lite"/>
    </source>
</evidence>
<sequence>MKKSSIAVLISLSALASIASAQDADNGIQMSKDPARAEQIEAHARSVQAQPSAMQFDEASDSTHAPAAHTQGRHAHGAAHSKTNSKKKTHAHKHHATR</sequence>
<feature type="compositionally biased region" description="Basic and acidic residues" evidence="1">
    <location>
        <begin position="33"/>
        <end position="44"/>
    </location>
</feature>
<name>A0A2S4MD78_9BURK</name>
<evidence type="ECO:0000313" key="3">
    <source>
        <dbReference type="EMBL" id="POR52710.1"/>
    </source>
</evidence>
<dbReference type="Proteomes" id="UP000237381">
    <property type="component" value="Unassembled WGS sequence"/>
</dbReference>
<evidence type="ECO:0000313" key="4">
    <source>
        <dbReference type="Proteomes" id="UP000237381"/>
    </source>
</evidence>
<feature type="signal peptide" evidence="2">
    <location>
        <begin position="1"/>
        <end position="21"/>
    </location>
</feature>
<organism evidence="3 4">
    <name type="scientific">Paraburkholderia eburnea</name>
    <dbReference type="NCBI Taxonomy" id="1189126"/>
    <lineage>
        <taxon>Bacteria</taxon>
        <taxon>Pseudomonadati</taxon>
        <taxon>Pseudomonadota</taxon>
        <taxon>Betaproteobacteria</taxon>
        <taxon>Burkholderiales</taxon>
        <taxon>Burkholderiaceae</taxon>
        <taxon>Paraburkholderia</taxon>
    </lineage>
</organism>
<gene>
    <name evidence="3" type="ORF">B0G62_1047</name>
</gene>
<keyword evidence="4" id="KW-1185">Reference proteome</keyword>
<dbReference type="AlphaFoldDB" id="A0A2S4MD78"/>
<proteinExistence type="predicted"/>
<feature type="compositionally biased region" description="Basic residues" evidence="1">
    <location>
        <begin position="71"/>
        <end position="98"/>
    </location>
</feature>
<comment type="caution">
    <text evidence="3">The sequence shown here is derived from an EMBL/GenBank/DDBJ whole genome shotgun (WGS) entry which is preliminary data.</text>
</comment>
<keyword evidence="2" id="KW-0732">Signal</keyword>
<protein>
    <submittedName>
        <fullName evidence="3">Uncharacterized protein</fullName>
    </submittedName>
</protein>
<dbReference type="EMBL" id="PQGA01000004">
    <property type="protein sequence ID" value="POR52710.1"/>
    <property type="molecule type" value="Genomic_DNA"/>
</dbReference>
<reference evidence="3 4" key="1">
    <citation type="submission" date="2018-01" db="EMBL/GenBank/DDBJ databases">
        <title>Genomic Encyclopedia of Type Strains, Phase III (KMG-III): the genomes of soil and plant-associated and newly described type strains.</title>
        <authorList>
            <person name="Whitman W."/>
        </authorList>
    </citation>
    <scope>NUCLEOTIDE SEQUENCE [LARGE SCALE GENOMIC DNA]</scope>
    <source>
        <strain evidence="3 4">JCM 18070</strain>
    </source>
</reference>